<name>A0A2Z7CD98_9LAMI</name>
<accession>A0A2Z7CD98</accession>
<evidence type="ECO:0000313" key="2">
    <source>
        <dbReference type="Proteomes" id="UP000250235"/>
    </source>
</evidence>
<evidence type="ECO:0000313" key="1">
    <source>
        <dbReference type="EMBL" id="KZV45002.1"/>
    </source>
</evidence>
<sequence>MIRRRLELLARECSRKRHVLVNIFEGLTAGSADARVKSDQLLVWENSRRSGATSFRYVEKLRFGTNSEGIVSNALRLENQQVEAMLT</sequence>
<proteinExistence type="predicted"/>
<dbReference type="Proteomes" id="UP000250235">
    <property type="component" value="Unassembled WGS sequence"/>
</dbReference>
<protein>
    <submittedName>
        <fullName evidence="1">Uncharacterized protein</fullName>
    </submittedName>
</protein>
<dbReference type="AlphaFoldDB" id="A0A2Z7CD98"/>
<keyword evidence="2" id="KW-1185">Reference proteome</keyword>
<dbReference type="EMBL" id="KQ996446">
    <property type="protein sequence ID" value="KZV45002.1"/>
    <property type="molecule type" value="Genomic_DNA"/>
</dbReference>
<organism evidence="1 2">
    <name type="scientific">Dorcoceras hygrometricum</name>
    <dbReference type="NCBI Taxonomy" id="472368"/>
    <lineage>
        <taxon>Eukaryota</taxon>
        <taxon>Viridiplantae</taxon>
        <taxon>Streptophyta</taxon>
        <taxon>Embryophyta</taxon>
        <taxon>Tracheophyta</taxon>
        <taxon>Spermatophyta</taxon>
        <taxon>Magnoliopsida</taxon>
        <taxon>eudicotyledons</taxon>
        <taxon>Gunneridae</taxon>
        <taxon>Pentapetalae</taxon>
        <taxon>asterids</taxon>
        <taxon>lamiids</taxon>
        <taxon>Lamiales</taxon>
        <taxon>Gesneriaceae</taxon>
        <taxon>Didymocarpoideae</taxon>
        <taxon>Trichosporeae</taxon>
        <taxon>Loxocarpinae</taxon>
        <taxon>Dorcoceras</taxon>
    </lineage>
</organism>
<reference evidence="1 2" key="1">
    <citation type="journal article" date="2015" name="Proc. Natl. Acad. Sci. U.S.A.">
        <title>The resurrection genome of Boea hygrometrica: A blueprint for survival of dehydration.</title>
        <authorList>
            <person name="Xiao L."/>
            <person name="Yang G."/>
            <person name="Zhang L."/>
            <person name="Yang X."/>
            <person name="Zhao S."/>
            <person name="Ji Z."/>
            <person name="Zhou Q."/>
            <person name="Hu M."/>
            <person name="Wang Y."/>
            <person name="Chen M."/>
            <person name="Xu Y."/>
            <person name="Jin H."/>
            <person name="Xiao X."/>
            <person name="Hu G."/>
            <person name="Bao F."/>
            <person name="Hu Y."/>
            <person name="Wan P."/>
            <person name="Li L."/>
            <person name="Deng X."/>
            <person name="Kuang T."/>
            <person name="Xiang C."/>
            <person name="Zhu J.K."/>
            <person name="Oliver M.J."/>
            <person name="He Y."/>
        </authorList>
    </citation>
    <scope>NUCLEOTIDE SEQUENCE [LARGE SCALE GENOMIC DNA]</scope>
    <source>
        <strain evidence="2">cv. XS01</strain>
    </source>
</reference>
<gene>
    <name evidence="1" type="ORF">F511_29738</name>
</gene>